<protein>
    <recommendedName>
        <fullName evidence="5">F-box domain-containing protein</fullName>
    </recommendedName>
</protein>
<gene>
    <name evidence="3" type="ORF">EJB05_42749</name>
</gene>
<dbReference type="Proteomes" id="UP000324897">
    <property type="component" value="Chromosome 3"/>
</dbReference>
<name>A0A5J9TDK3_9POAL</name>
<dbReference type="SUPFAM" id="SSF81383">
    <property type="entry name" value="F-box domain"/>
    <property type="match status" value="1"/>
</dbReference>
<feature type="domain" description="F-box associated beta-propeller type 3" evidence="1">
    <location>
        <begin position="133"/>
        <end position="364"/>
    </location>
</feature>
<dbReference type="InterPro" id="IPR013187">
    <property type="entry name" value="F-box-assoc_dom_typ3"/>
</dbReference>
<evidence type="ECO:0008006" key="5">
    <source>
        <dbReference type="Google" id="ProtNLM"/>
    </source>
</evidence>
<dbReference type="PANTHER" id="PTHR47993:SF93">
    <property type="entry name" value="OS04G0195100 PROTEIN"/>
    <property type="match status" value="1"/>
</dbReference>
<evidence type="ECO:0000259" key="2">
    <source>
        <dbReference type="Pfam" id="PF12937"/>
    </source>
</evidence>
<dbReference type="PANTHER" id="PTHR47993">
    <property type="entry name" value="OS09G0372900 PROTEIN-RELATED"/>
    <property type="match status" value="1"/>
</dbReference>
<dbReference type="NCBIfam" id="TIGR01640">
    <property type="entry name" value="F_box_assoc_1"/>
    <property type="match status" value="1"/>
</dbReference>
<dbReference type="Pfam" id="PF08268">
    <property type="entry name" value="FBA_3"/>
    <property type="match status" value="1"/>
</dbReference>
<dbReference type="AlphaFoldDB" id="A0A5J9TDK3"/>
<evidence type="ECO:0000313" key="4">
    <source>
        <dbReference type="Proteomes" id="UP000324897"/>
    </source>
</evidence>
<feature type="domain" description="F-box" evidence="2">
    <location>
        <begin position="23"/>
        <end position="56"/>
    </location>
</feature>
<reference evidence="3 4" key="1">
    <citation type="journal article" date="2019" name="Sci. Rep.">
        <title>A high-quality genome of Eragrostis curvula grass provides insights into Poaceae evolution and supports new strategies to enhance forage quality.</title>
        <authorList>
            <person name="Carballo J."/>
            <person name="Santos B.A.C.M."/>
            <person name="Zappacosta D."/>
            <person name="Garbus I."/>
            <person name="Selva J.P."/>
            <person name="Gallo C.A."/>
            <person name="Diaz A."/>
            <person name="Albertini E."/>
            <person name="Caccamo M."/>
            <person name="Echenique V."/>
        </authorList>
    </citation>
    <scope>NUCLEOTIDE SEQUENCE [LARGE SCALE GENOMIC DNA]</scope>
    <source>
        <strain evidence="4">cv. Victoria</strain>
        <tissue evidence="3">Leaf</tissue>
    </source>
</reference>
<dbReference type="InterPro" id="IPR017451">
    <property type="entry name" value="F-box-assoc_interact_dom"/>
</dbReference>
<evidence type="ECO:0000259" key="1">
    <source>
        <dbReference type="Pfam" id="PF08268"/>
    </source>
</evidence>
<dbReference type="InterPro" id="IPR036047">
    <property type="entry name" value="F-box-like_dom_sf"/>
</dbReference>
<sequence length="417" mass="47409">MSGDASVIRWPSCRRRRAASPVLPEELVVWEILVRLPAKPLLRCRAVCRSWRRRTSEAAFLLAHHRRQPSLPLVSFHGPLPAAQRQPYRRLPARARPIRAVVDAALDTLDLRPSPSVRNPVLGFNDYNYYRDYCVHASCDGLLLLSLGNNRFYLCNPATRQWTGLPSLTGATGVALYPHVSSGEYRVLYWKGGAFVNHRDVVYHVLTVGSSSSAAPAPRRIETAASASPSAKRFVAAGWLHRSDHPAVPLRGCLHWILQGSPPEKVIVVFYTAAESFRTMPSPVVAAWDWPRLLEMDATLAVSWVDKSQTMMKLWVLRDYERGVWSLTRRIIFPLVEIRSIVNNCRFHGTVVSEDGDVLLHCPRCFHMFHSDTNKGELLQTLCWRNVFPRPVGHCFRESLVRHQFFERQPGELRIID</sequence>
<dbReference type="Pfam" id="PF12937">
    <property type="entry name" value="F-box-like"/>
    <property type="match status" value="1"/>
</dbReference>
<dbReference type="EMBL" id="RWGY01000039">
    <property type="protein sequence ID" value="TVU09287.1"/>
    <property type="molecule type" value="Genomic_DNA"/>
</dbReference>
<proteinExistence type="predicted"/>
<organism evidence="3 4">
    <name type="scientific">Eragrostis curvula</name>
    <name type="common">weeping love grass</name>
    <dbReference type="NCBI Taxonomy" id="38414"/>
    <lineage>
        <taxon>Eukaryota</taxon>
        <taxon>Viridiplantae</taxon>
        <taxon>Streptophyta</taxon>
        <taxon>Embryophyta</taxon>
        <taxon>Tracheophyta</taxon>
        <taxon>Spermatophyta</taxon>
        <taxon>Magnoliopsida</taxon>
        <taxon>Liliopsida</taxon>
        <taxon>Poales</taxon>
        <taxon>Poaceae</taxon>
        <taxon>PACMAD clade</taxon>
        <taxon>Chloridoideae</taxon>
        <taxon>Eragrostideae</taxon>
        <taxon>Eragrostidinae</taxon>
        <taxon>Eragrostis</taxon>
    </lineage>
</organism>
<dbReference type="Gene3D" id="1.20.1280.50">
    <property type="match status" value="1"/>
</dbReference>
<evidence type="ECO:0000313" key="3">
    <source>
        <dbReference type="EMBL" id="TVU09287.1"/>
    </source>
</evidence>
<dbReference type="OrthoDB" id="605570at2759"/>
<keyword evidence="4" id="KW-1185">Reference proteome</keyword>
<dbReference type="Gramene" id="TVU09287">
    <property type="protein sequence ID" value="TVU09287"/>
    <property type="gene ID" value="EJB05_42749"/>
</dbReference>
<comment type="caution">
    <text evidence="3">The sequence shown here is derived from an EMBL/GenBank/DDBJ whole genome shotgun (WGS) entry which is preliminary data.</text>
</comment>
<dbReference type="InterPro" id="IPR001810">
    <property type="entry name" value="F-box_dom"/>
</dbReference>
<feature type="non-terminal residue" evidence="3">
    <location>
        <position position="1"/>
    </location>
</feature>
<dbReference type="InterPro" id="IPR050233">
    <property type="entry name" value="A_thaliana_F-box"/>
</dbReference>
<accession>A0A5J9TDK3</accession>